<feature type="compositionally biased region" description="Basic and acidic residues" evidence="15">
    <location>
        <begin position="8"/>
        <end position="17"/>
    </location>
</feature>
<feature type="compositionally biased region" description="Pro residues" evidence="15">
    <location>
        <begin position="451"/>
        <end position="471"/>
    </location>
</feature>
<dbReference type="InterPro" id="IPR050731">
    <property type="entry name" value="HRD1_E3_ubiq-ligases"/>
</dbReference>
<reference evidence="18 19" key="1">
    <citation type="submission" date="2019-01" db="EMBL/GenBank/DDBJ databases">
        <title>Genome sequencing of the rare red list fungi Fomitopsis rosea.</title>
        <authorList>
            <person name="Buettner E."/>
            <person name="Kellner H."/>
        </authorList>
    </citation>
    <scope>NUCLEOTIDE SEQUENCE [LARGE SCALE GENOMIC DNA]</scope>
    <source>
        <strain evidence="18 19">DSM 105464</strain>
    </source>
</reference>
<dbReference type="Pfam" id="PF13639">
    <property type="entry name" value="zf-RING_2"/>
    <property type="match status" value="1"/>
</dbReference>
<evidence type="ECO:0000259" key="17">
    <source>
        <dbReference type="PROSITE" id="PS50089"/>
    </source>
</evidence>
<evidence type="ECO:0000256" key="16">
    <source>
        <dbReference type="SAM" id="Phobius"/>
    </source>
</evidence>
<feature type="region of interest" description="Disordered" evidence="15">
    <location>
        <begin position="449"/>
        <end position="505"/>
    </location>
</feature>
<dbReference type="SMART" id="SM00184">
    <property type="entry name" value="RING"/>
    <property type="match status" value="1"/>
</dbReference>
<dbReference type="InterPro" id="IPR021319">
    <property type="entry name" value="DUF2921"/>
</dbReference>
<evidence type="ECO:0000256" key="5">
    <source>
        <dbReference type="ARBA" id="ARBA00022679"/>
    </source>
</evidence>
<accession>A0A4Y9YSM8</accession>
<dbReference type="Gene3D" id="3.30.40.10">
    <property type="entry name" value="Zinc/RING finger domain, C3HC4 (zinc finger)"/>
    <property type="match status" value="1"/>
</dbReference>
<comment type="pathway">
    <text evidence="3">Protein modification; protein ubiquitination.</text>
</comment>
<keyword evidence="11" id="KW-0862">Zinc</keyword>
<dbReference type="AlphaFoldDB" id="A0A4Y9YSM8"/>
<dbReference type="PANTHER" id="PTHR22763">
    <property type="entry name" value="RING ZINC FINGER PROTEIN"/>
    <property type="match status" value="1"/>
</dbReference>
<feature type="transmembrane region" description="Helical" evidence="16">
    <location>
        <begin position="600"/>
        <end position="617"/>
    </location>
</feature>
<comment type="caution">
    <text evidence="18">The sequence shown here is derived from an EMBL/GenBank/DDBJ whole genome shotgun (WGS) entry which is preliminary data.</text>
</comment>
<evidence type="ECO:0000256" key="7">
    <source>
        <dbReference type="ARBA" id="ARBA00022723"/>
    </source>
</evidence>
<comment type="subcellular location">
    <subcellularLocation>
        <location evidence="2">Endomembrane system</location>
        <topology evidence="2">Multi-pass membrane protein</topology>
    </subcellularLocation>
</comment>
<dbReference type="GO" id="GO:0061630">
    <property type="term" value="F:ubiquitin protein ligase activity"/>
    <property type="evidence" value="ECO:0007669"/>
    <property type="project" value="UniProtKB-EC"/>
</dbReference>
<dbReference type="GO" id="GO:0008270">
    <property type="term" value="F:zinc ion binding"/>
    <property type="evidence" value="ECO:0007669"/>
    <property type="project" value="UniProtKB-KW"/>
</dbReference>
<evidence type="ECO:0000256" key="9">
    <source>
        <dbReference type="ARBA" id="ARBA00022771"/>
    </source>
</evidence>
<dbReference type="Pfam" id="PF11145">
    <property type="entry name" value="DUF2921"/>
    <property type="match status" value="1"/>
</dbReference>
<evidence type="ECO:0000256" key="12">
    <source>
        <dbReference type="ARBA" id="ARBA00022989"/>
    </source>
</evidence>
<keyword evidence="13 16" id="KW-0472">Membrane</keyword>
<feature type="domain" description="RING-type" evidence="17">
    <location>
        <begin position="688"/>
        <end position="763"/>
    </location>
</feature>
<keyword evidence="6 16" id="KW-0812">Transmembrane</keyword>
<dbReference type="PROSITE" id="PS50089">
    <property type="entry name" value="ZF_RING_2"/>
    <property type="match status" value="1"/>
</dbReference>
<proteinExistence type="predicted"/>
<evidence type="ECO:0000256" key="15">
    <source>
        <dbReference type="SAM" id="MobiDB-lite"/>
    </source>
</evidence>
<evidence type="ECO:0000256" key="8">
    <source>
        <dbReference type="ARBA" id="ARBA00022729"/>
    </source>
</evidence>
<dbReference type="EMBL" id="SEKV01000088">
    <property type="protein sequence ID" value="TFY64770.1"/>
    <property type="molecule type" value="Genomic_DNA"/>
</dbReference>
<protein>
    <recommendedName>
        <fullName evidence="4">RING-type E3 ubiquitin transferase</fullName>
        <ecNumber evidence="4">2.3.2.27</ecNumber>
    </recommendedName>
</protein>
<evidence type="ECO:0000256" key="11">
    <source>
        <dbReference type="ARBA" id="ARBA00022833"/>
    </source>
</evidence>
<evidence type="ECO:0000313" key="18">
    <source>
        <dbReference type="EMBL" id="TFY64770.1"/>
    </source>
</evidence>
<evidence type="ECO:0000256" key="2">
    <source>
        <dbReference type="ARBA" id="ARBA00004127"/>
    </source>
</evidence>
<feature type="transmembrane region" description="Helical" evidence="16">
    <location>
        <begin position="350"/>
        <end position="369"/>
    </location>
</feature>
<keyword evidence="10" id="KW-0833">Ubl conjugation pathway</keyword>
<evidence type="ECO:0000256" key="3">
    <source>
        <dbReference type="ARBA" id="ARBA00004906"/>
    </source>
</evidence>
<evidence type="ECO:0000256" key="10">
    <source>
        <dbReference type="ARBA" id="ARBA00022786"/>
    </source>
</evidence>
<gene>
    <name evidence="18" type="ORF">EVJ58_g2395</name>
</gene>
<comment type="catalytic activity">
    <reaction evidence="1">
        <text>S-ubiquitinyl-[E2 ubiquitin-conjugating enzyme]-L-cysteine + [acceptor protein]-L-lysine = [E2 ubiquitin-conjugating enzyme]-L-cysteine + N(6)-ubiquitinyl-[acceptor protein]-L-lysine.</text>
        <dbReference type="EC" id="2.3.2.27"/>
    </reaction>
</comment>
<keyword evidence="9 14" id="KW-0863">Zinc-finger</keyword>
<dbReference type="PANTHER" id="PTHR22763:SF162">
    <property type="entry name" value="TRANSMEMBRANE E3 UBIQUITIN-PROTEIN LIGASE 1"/>
    <property type="match status" value="1"/>
</dbReference>
<evidence type="ECO:0000256" key="4">
    <source>
        <dbReference type="ARBA" id="ARBA00012483"/>
    </source>
</evidence>
<evidence type="ECO:0000256" key="13">
    <source>
        <dbReference type="ARBA" id="ARBA00023136"/>
    </source>
</evidence>
<organism evidence="18 19">
    <name type="scientific">Rhodofomes roseus</name>
    <dbReference type="NCBI Taxonomy" id="34475"/>
    <lineage>
        <taxon>Eukaryota</taxon>
        <taxon>Fungi</taxon>
        <taxon>Dikarya</taxon>
        <taxon>Basidiomycota</taxon>
        <taxon>Agaricomycotina</taxon>
        <taxon>Agaricomycetes</taxon>
        <taxon>Polyporales</taxon>
        <taxon>Rhodofomes</taxon>
    </lineage>
</organism>
<sequence>MNNPEAAEEGRETRREGSPTPPGPRNGRSSVPTFLIISFVLFMLTNNRGEELDARYQYMKALDSLNGQVADFSAWLHGSPSNFTLPPEDNVTMPLVSSFVNLGPVLDPDVGSYYTNLTGFWHGEVDFHNLTSLSANDSALSWGPSAKELVSHTNMTLLPELLGLWNWAATDKLSLSVGDKLILNQTLAKNISEDVAIIHGRIELSEPNASEELRLDFDGIHFVSNGSVYAFAETVQGRDLRMLPSLVPASRLNDTARVIEAELAARIVKLKEKIESGSIDQDALNDSEPTNVPRDSMKQLEEEIEKPTGIWTVRPPEMKLDGVLVSQNCGVLFKIKETTGLKSPQLYRKITTYAGISMIVNFILLRLLIRETARISNAIGLNRVSRYTFLAQSLIDAISFVGHITLGILADGRASLSVLAPAGLACMLFINEAQLAVAIGQVQAPEDLVTPPAPSPAPLPAPSPAPPPVLPNPADNAAAGTPPGASPANATPQPAEQTTPPTITVPERPSFLRFLWNHIRTDPSARLCEFLLFIDARISLTGCLRTEGTIISLFLIVVFRIVILLSLPLFFVASMYSFVWAVQIYRSVRRSRGSGLSTEYLVGTTICRLFFILYFMGCPKNILDVEPRRWVYVVPVLMFAQVATVLLQDRLGPTFFLFNRVVVGKSYDYHPPMPLPDPEAPEQTLGDCAICMDAIEVDPSLRQRRKSSDGKERGELGVIGGIASAHRLGSARKSYSLAPCHHLFHTACLERWLAIKNICPQCRRPLPPL</sequence>
<feature type="region of interest" description="Disordered" evidence="15">
    <location>
        <begin position="1"/>
        <end position="29"/>
    </location>
</feature>
<dbReference type="Proteomes" id="UP000298390">
    <property type="component" value="Unassembled WGS sequence"/>
</dbReference>
<name>A0A4Y9YSM8_9APHY</name>
<feature type="transmembrane region" description="Helical" evidence="16">
    <location>
        <begin position="550"/>
        <end position="579"/>
    </location>
</feature>
<dbReference type="InterPro" id="IPR013083">
    <property type="entry name" value="Znf_RING/FYVE/PHD"/>
</dbReference>
<feature type="transmembrane region" description="Helical" evidence="16">
    <location>
        <begin position="629"/>
        <end position="647"/>
    </location>
</feature>
<evidence type="ECO:0000313" key="19">
    <source>
        <dbReference type="Proteomes" id="UP000298390"/>
    </source>
</evidence>
<feature type="compositionally biased region" description="Low complexity" evidence="15">
    <location>
        <begin position="472"/>
        <end position="504"/>
    </location>
</feature>
<dbReference type="GO" id="GO:0012505">
    <property type="term" value="C:endomembrane system"/>
    <property type="evidence" value="ECO:0007669"/>
    <property type="project" value="UniProtKB-SubCell"/>
</dbReference>
<keyword evidence="8" id="KW-0732">Signal</keyword>
<evidence type="ECO:0000256" key="6">
    <source>
        <dbReference type="ARBA" id="ARBA00022692"/>
    </source>
</evidence>
<dbReference type="SUPFAM" id="SSF57850">
    <property type="entry name" value="RING/U-box"/>
    <property type="match status" value="1"/>
</dbReference>
<dbReference type="GO" id="GO:0043161">
    <property type="term" value="P:proteasome-mediated ubiquitin-dependent protein catabolic process"/>
    <property type="evidence" value="ECO:0007669"/>
    <property type="project" value="TreeGrafter"/>
</dbReference>
<keyword evidence="5" id="KW-0808">Transferase</keyword>
<evidence type="ECO:0000256" key="1">
    <source>
        <dbReference type="ARBA" id="ARBA00000900"/>
    </source>
</evidence>
<dbReference type="InterPro" id="IPR001841">
    <property type="entry name" value="Znf_RING"/>
</dbReference>
<keyword evidence="12 16" id="KW-1133">Transmembrane helix</keyword>
<keyword evidence="7" id="KW-0479">Metal-binding</keyword>
<evidence type="ECO:0000256" key="14">
    <source>
        <dbReference type="PROSITE-ProRule" id="PRU00175"/>
    </source>
</evidence>
<dbReference type="EC" id="2.3.2.27" evidence="4"/>
<dbReference type="STRING" id="34475.A0A4Y9YSM8"/>